<dbReference type="InterPro" id="IPR047157">
    <property type="entry name" value="PHRF1/Atg35"/>
</dbReference>
<dbReference type="PANTHER" id="PTHR12618:SF20">
    <property type="entry name" value="PHD AND RING FINGER DOMAIN-CONTAINING PROTEIN 1"/>
    <property type="match status" value="1"/>
</dbReference>
<comment type="caution">
    <text evidence="8">The sequence shown here is derived from an EMBL/GenBank/DDBJ whole genome shotgun (WGS) entry which is preliminary data.</text>
</comment>
<proteinExistence type="predicted"/>
<feature type="domain" description="PHD-type" evidence="6">
    <location>
        <begin position="253"/>
        <end position="303"/>
    </location>
</feature>
<dbReference type="Pfam" id="PF13639">
    <property type="entry name" value="zf-RING_2"/>
    <property type="match status" value="1"/>
</dbReference>
<dbReference type="InterPro" id="IPR013083">
    <property type="entry name" value="Znf_RING/FYVE/PHD"/>
</dbReference>
<organism evidence="8 9">
    <name type="scientific">Aromia moschata</name>
    <dbReference type="NCBI Taxonomy" id="1265417"/>
    <lineage>
        <taxon>Eukaryota</taxon>
        <taxon>Metazoa</taxon>
        <taxon>Ecdysozoa</taxon>
        <taxon>Arthropoda</taxon>
        <taxon>Hexapoda</taxon>
        <taxon>Insecta</taxon>
        <taxon>Pterygota</taxon>
        <taxon>Neoptera</taxon>
        <taxon>Endopterygota</taxon>
        <taxon>Coleoptera</taxon>
        <taxon>Polyphaga</taxon>
        <taxon>Cucujiformia</taxon>
        <taxon>Chrysomeloidea</taxon>
        <taxon>Cerambycidae</taxon>
        <taxon>Cerambycinae</taxon>
        <taxon>Callichromatini</taxon>
        <taxon>Aromia</taxon>
    </lineage>
</organism>
<dbReference type="InterPro" id="IPR001841">
    <property type="entry name" value="Znf_RING"/>
</dbReference>
<sequence>MSSDDSDAGPHHKRKRKTRRITESPPGSSSSVSPVIGSSSRSPVIGFSRSRRRPFRERNPIPDSSDSDSDSGSSIRRYNKRKKVGRVTSETESDSSDSIIITKRSKRTGRIPSESDVGTEASDRGFEGSSSSQWETDLSETEEQPPTSKPAPSVATTAADANVDSDSSDGQSEKCPICLLSFKTQEIGTPESCDHVFCLECIQEWSKNVNTCPVDRQEYNLILVRKSIAGKVIKQVPIEKPAPQNDVDIVEDPTFYEICSTSDNEDRMLLCSGCDLGFHLYCLRPPLTDVPAGAWYCDECSPMMNTIRILRCIRSSCCWTKRRQQLVGFCMEDDAGTVYLVLTVLPIYGFFPKVCVRDCKIIEHTEEEDTVET</sequence>
<feature type="region of interest" description="Disordered" evidence="5">
    <location>
        <begin position="1"/>
        <end position="172"/>
    </location>
</feature>
<dbReference type="SMART" id="SM00249">
    <property type="entry name" value="PHD"/>
    <property type="match status" value="1"/>
</dbReference>
<feature type="compositionally biased region" description="Low complexity" evidence="5">
    <location>
        <begin position="153"/>
        <end position="169"/>
    </location>
</feature>
<evidence type="ECO:0000256" key="4">
    <source>
        <dbReference type="PROSITE-ProRule" id="PRU00175"/>
    </source>
</evidence>
<dbReference type="CDD" id="cd15545">
    <property type="entry name" value="PHD_BAZ2A_like"/>
    <property type="match status" value="1"/>
</dbReference>
<protein>
    <recommendedName>
        <fullName evidence="10">PHD and RING finger domain-containing protein 1</fullName>
    </recommendedName>
</protein>
<keyword evidence="1" id="KW-0479">Metal-binding</keyword>
<evidence type="ECO:0000256" key="5">
    <source>
        <dbReference type="SAM" id="MobiDB-lite"/>
    </source>
</evidence>
<dbReference type="InterPro" id="IPR019787">
    <property type="entry name" value="Znf_PHD-finger"/>
</dbReference>
<evidence type="ECO:0008006" key="10">
    <source>
        <dbReference type="Google" id="ProtNLM"/>
    </source>
</evidence>
<dbReference type="PANTHER" id="PTHR12618">
    <property type="entry name" value="PHD AND RING FINGER DOMAIN-CONTAINING PROTEIN 1"/>
    <property type="match status" value="1"/>
</dbReference>
<dbReference type="Gene3D" id="3.30.40.10">
    <property type="entry name" value="Zinc/RING finger domain, C3HC4 (zinc finger)"/>
    <property type="match status" value="2"/>
</dbReference>
<dbReference type="CDD" id="cd16635">
    <property type="entry name" value="mRING-HC-C3HC3D_PHRF1"/>
    <property type="match status" value="1"/>
</dbReference>
<dbReference type="AlphaFoldDB" id="A0AAV8ZCX8"/>
<dbReference type="InterPro" id="IPR011011">
    <property type="entry name" value="Znf_FYVE_PHD"/>
</dbReference>
<dbReference type="Proteomes" id="UP001162162">
    <property type="component" value="Unassembled WGS sequence"/>
</dbReference>
<evidence type="ECO:0000259" key="7">
    <source>
        <dbReference type="PROSITE" id="PS50089"/>
    </source>
</evidence>
<dbReference type="EMBL" id="JAPWTK010000004">
    <property type="protein sequence ID" value="KAJ8961793.1"/>
    <property type="molecule type" value="Genomic_DNA"/>
</dbReference>
<dbReference type="SMART" id="SM00184">
    <property type="entry name" value="RING"/>
    <property type="match status" value="1"/>
</dbReference>
<dbReference type="GO" id="GO:0008270">
    <property type="term" value="F:zinc ion binding"/>
    <property type="evidence" value="ECO:0007669"/>
    <property type="project" value="UniProtKB-KW"/>
</dbReference>
<dbReference type="PROSITE" id="PS00518">
    <property type="entry name" value="ZF_RING_1"/>
    <property type="match status" value="1"/>
</dbReference>
<dbReference type="PROSITE" id="PS50089">
    <property type="entry name" value="ZF_RING_2"/>
    <property type="match status" value="1"/>
</dbReference>
<evidence type="ECO:0000256" key="2">
    <source>
        <dbReference type="ARBA" id="ARBA00022771"/>
    </source>
</evidence>
<dbReference type="SUPFAM" id="SSF57903">
    <property type="entry name" value="FYVE/PHD zinc finger"/>
    <property type="match status" value="1"/>
</dbReference>
<keyword evidence="9" id="KW-1185">Reference proteome</keyword>
<name>A0AAV8ZCX8_9CUCU</name>
<dbReference type="SUPFAM" id="SSF57850">
    <property type="entry name" value="RING/U-box"/>
    <property type="match status" value="1"/>
</dbReference>
<dbReference type="InterPro" id="IPR017907">
    <property type="entry name" value="Znf_RING_CS"/>
</dbReference>
<reference evidence="8" key="1">
    <citation type="journal article" date="2023" name="Insect Mol. Biol.">
        <title>Genome sequencing provides insights into the evolution of gene families encoding plant cell wall-degrading enzymes in longhorned beetles.</title>
        <authorList>
            <person name="Shin N.R."/>
            <person name="Okamura Y."/>
            <person name="Kirsch R."/>
            <person name="Pauchet Y."/>
        </authorList>
    </citation>
    <scope>NUCLEOTIDE SEQUENCE</scope>
    <source>
        <strain evidence="8">AMC_N1</strain>
    </source>
</reference>
<accession>A0AAV8ZCX8</accession>
<dbReference type="InterPro" id="IPR001965">
    <property type="entry name" value="Znf_PHD"/>
</dbReference>
<evidence type="ECO:0000256" key="1">
    <source>
        <dbReference type="ARBA" id="ARBA00022723"/>
    </source>
</evidence>
<keyword evidence="2 4" id="KW-0863">Zinc-finger</keyword>
<keyword evidence="3" id="KW-0862">Zinc</keyword>
<dbReference type="Pfam" id="PF00628">
    <property type="entry name" value="PHD"/>
    <property type="match status" value="1"/>
</dbReference>
<evidence type="ECO:0000313" key="8">
    <source>
        <dbReference type="EMBL" id="KAJ8961793.1"/>
    </source>
</evidence>
<feature type="domain" description="RING-type" evidence="7">
    <location>
        <begin position="175"/>
        <end position="216"/>
    </location>
</feature>
<feature type="compositionally biased region" description="Low complexity" evidence="5">
    <location>
        <begin position="24"/>
        <end position="48"/>
    </location>
</feature>
<gene>
    <name evidence="8" type="ORF">NQ318_021395</name>
</gene>
<dbReference type="PROSITE" id="PS50016">
    <property type="entry name" value="ZF_PHD_2"/>
    <property type="match status" value="1"/>
</dbReference>
<evidence type="ECO:0000259" key="6">
    <source>
        <dbReference type="PROSITE" id="PS50016"/>
    </source>
</evidence>
<evidence type="ECO:0000313" key="9">
    <source>
        <dbReference type="Proteomes" id="UP001162162"/>
    </source>
</evidence>
<evidence type="ECO:0000256" key="3">
    <source>
        <dbReference type="ARBA" id="ARBA00022833"/>
    </source>
</evidence>